<protein>
    <recommendedName>
        <fullName evidence="1">Cyclic nucleotide-binding domain-containing protein</fullName>
    </recommendedName>
</protein>
<dbReference type="SUPFAM" id="SSF51206">
    <property type="entry name" value="cAMP-binding domain-like"/>
    <property type="match status" value="2"/>
</dbReference>
<dbReference type="Pfam" id="PF00027">
    <property type="entry name" value="cNMP_binding"/>
    <property type="match status" value="2"/>
</dbReference>
<evidence type="ECO:0000313" key="2">
    <source>
        <dbReference type="EMBL" id="CAJ1394652.1"/>
    </source>
</evidence>
<dbReference type="PRINTS" id="PR00103">
    <property type="entry name" value="CAMPKINASE"/>
</dbReference>
<dbReference type="Gene3D" id="2.60.120.10">
    <property type="entry name" value="Jelly Rolls"/>
    <property type="match status" value="2"/>
</dbReference>
<feature type="domain" description="Cyclic nucleotide-binding" evidence="1">
    <location>
        <begin position="35"/>
        <end position="137"/>
    </location>
</feature>
<evidence type="ECO:0000313" key="3">
    <source>
        <dbReference type="Proteomes" id="UP001178507"/>
    </source>
</evidence>
<dbReference type="PANTHER" id="PTHR11635">
    <property type="entry name" value="CAMP-DEPENDENT PROTEIN KINASE REGULATORY CHAIN"/>
    <property type="match status" value="1"/>
</dbReference>
<dbReference type="GO" id="GO:0005952">
    <property type="term" value="C:cAMP-dependent protein kinase complex"/>
    <property type="evidence" value="ECO:0007669"/>
    <property type="project" value="InterPro"/>
</dbReference>
<feature type="domain" description="Cyclic nucleotide-binding" evidence="1">
    <location>
        <begin position="152"/>
        <end position="272"/>
    </location>
</feature>
<dbReference type="InterPro" id="IPR018490">
    <property type="entry name" value="cNMP-bd_dom_sf"/>
</dbReference>
<dbReference type="InterPro" id="IPR014710">
    <property type="entry name" value="RmlC-like_jellyroll"/>
</dbReference>
<name>A0AA36IVB6_9DINO</name>
<dbReference type="GO" id="GO:0004862">
    <property type="term" value="F:cAMP-dependent protein kinase inhibitor activity"/>
    <property type="evidence" value="ECO:0007669"/>
    <property type="project" value="TreeGrafter"/>
</dbReference>
<dbReference type="GO" id="GO:0005829">
    <property type="term" value="C:cytosol"/>
    <property type="evidence" value="ECO:0007669"/>
    <property type="project" value="TreeGrafter"/>
</dbReference>
<dbReference type="CDD" id="cd00038">
    <property type="entry name" value="CAP_ED"/>
    <property type="match status" value="2"/>
</dbReference>
<dbReference type="Proteomes" id="UP001178507">
    <property type="component" value="Unassembled WGS sequence"/>
</dbReference>
<dbReference type="InterPro" id="IPR018488">
    <property type="entry name" value="cNMP-bd_CS"/>
</dbReference>
<dbReference type="InterPro" id="IPR000595">
    <property type="entry name" value="cNMP-bd_dom"/>
</dbReference>
<comment type="caution">
    <text evidence="2">The sequence shown here is derived from an EMBL/GenBank/DDBJ whole genome shotgun (WGS) entry which is preliminary data.</text>
</comment>
<dbReference type="SMART" id="SM00100">
    <property type="entry name" value="cNMP"/>
    <property type="match status" value="2"/>
</dbReference>
<dbReference type="EMBL" id="CAUJNA010002902">
    <property type="protein sequence ID" value="CAJ1394652.1"/>
    <property type="molecule type" value="Genomic_DNA"/>
</dbReference>
<dbReference type="PANTHER" id="PTHR11635:SF152">
    <property type="entry name" value="CAMP-DEPENDENT PROTEIN KINASE TYPE I REGULATORY SUBUNIT-RELATED"/>
    <property type="match status" value="1"/>
</dbReference>
<evidence type="ECO:0000259" key="1">
    <source>
        <dbReference type="PROSITE" id="PS50042"/>
    </source>
</evidence>
<dbReference type="InterPro" id="IPR050503">
    <property type="entry name" value="cAMP-dep_PK_reg_su-like"/>
</dbReference>
<dbReference type="AlphaFoldDB" id="A0AA36IVB6"/>
<keyword evidence="3" id="KW-1185">Reference proteome</keyword>
<gene>
    <name evidence="2" type="ORF">EVOR1521_LOCUS19263</name>
</gene>
<dbReference type="GO" id="GO:0034236">
    <property type="term" value="F:protein kinase A catalytic subunit binding"/>
    <property type="evidence" value="ECO:0007669"/>
    <property type="project" value="TreeGrafter"/>
</dbReference>
<proteinExistence type="predicted"/>
<dbReference type="PROSITE" id="PS50042">
    <property type="entry name" value="CNMP_BINDING_3"/>
    <property type="match status" value="2"/>
</dbReference>
<dbReference type="PROSITE" id="PS00889">
    <property type="entry name" value="CNMP_BINDING_2"/>
    <property type="match status" value="1"/>
</dbReference>
<sequence length="760" mass="86120">MGNSCTCDCNRRPLNLNNECEELLHRQNRIQEQSVFKNLDSSQIAEVACQLKLVRFAPQETIIQQGEEGLEFFIVEHGHCCAYVQEAQGPKEVREYHAGDSFGEIALLRDEPRAATVVAESEVACYRLSRDDFVAIIQNTYHKESLVRGAKLFETMTDEQVQKIAALLTKQFYKAGDTIIRQGEPGLEFFLLDQGECVATQKSFSSQEQEVMRYSAGEIFGEKALLEHAPRGATISAVSDVHTFTLQRADFEAHLGPMSQLKAQGYLSDPRKLLADFYLPGDARGPAGTLQRKNLKPDQTKKSQWFVVYRPCSRDSIAKMLGRVGVGKGLNVKGKSAKKNRLSAFVPFLQISQNEHKTKIEESPSDARTKIFYKTASSMETARQALQAVLKEQSLKIDVPEIKVIDTYEPLSYGLDVPEPLMREVYIMRHDISPVLGWETGRDSEPAFMDMNLHAVRDKSLPEVVLFQHDATDPMNPLGLLIAYAESAVKPVVSDFDTFTVGSRGFSYSPIPEKQIELIHWSLKHTEELLQQPTAKGWTGRWLDVLKDEANKGFHPTIPKYGFGDETSCSLIDDVVTETSACGAVRHGAECFNFYFPQELDQEFLIVWDGFQDPPWRSVSELELRDFLSKRVDDGYTFPFNPVWPVRDPGWYKVVQKLREADEGKASLKCWYPEKTGILKEIDRIHAKHKQCFTKKTPLREQSFSAAMQDVVGCEMADLAAHEVRRVVQQRWRRIRTAMRIYARMQIQQARAKARAKAGA</sequence>
<reference evidence="2" key="1">
    <citation type="submission" date="2023-08" db="EMBL/GenBank/DDBJ databases">
        <authorList>
            <person name="Chen Y."/>
            <person name="Shah S."/>
            <person name="Dougan E. K."/>
            <person name="Thang M."/>
            <person name="Chan C."/>
        </authorList>
    </citation>
    <scope>NUCLEOTIDE SEQUENCE</scope>
</reference>
<accession>A0AA36IVB6</accession>
<dbReference type="GO" id="GO:0030552">
    <property type="term" value="F:cAMP binding"/>
    <property type="evidence" value="ECO:0007669"/>
    <property type="project" value="TreeGrafter"/>
</dbReference>
<organism evidence="2 3">
    <name type="scientific">Effrenium voratum</name>
    <dbReference type="NCBI Taxonomy" id="2562239"/>
    <lineage>
        <taxon>Eukaryota</taxon>
        <taxon>Sar</taxon>
        <taxon>Alveolata</taxon>
        <taxon>Dinophyceae</taxon>
        <taxon>Suessiales</taxon>
        <taxon>Symbiodiniaceae</taxon>
        <taxon>Effrenium</taxon>
    </lineage>
</organism>